<evidence type="ECO:0000256" key="2">
    <source>
        <dbReference type="ARBA" id="ARBA00009415"/>
    </source>
</evidence>
<dbReference type="PANTHER" id="PTHR16011">
    <property type="entry name" value="IFT57/HIPPI"/>
    <property type="match status" value="1"/>
</dbReference>
<protein>
    <recommendedName>
        <fullName evidence="8">Intraflagellar transport protein 57 homolog</fullName>
    </recommendedName>
</protein>
<comment type="caution">
    <text evidence="6">The sequence shown here is derived from an EMBL/GenBank/DDBJ whole genome shotgun (WGS) entry which is preliminary data.</text>
</comment>
<evidence type="ECO:0000313" key="6">
    <source>
        <dbReference type="EMBL" id="KAJ8898051.1"/>
    </source>
</evidence>
<name>A0ABQ9IMY4_9NEOP</name>
<sequence length="410" mass="47049">MRKEDSSPGDPLVGSDETAGSPGLAFLIFSSNEELLDKLKILNYDVEFIRDLKMKSLNRYYFAVQTNTGEQFFLFTSLAAWLIRKTGRSFEQPQEYDDPNSTIAGILDNVRKTGTTVSFPPSKLKQGCGEHAIFVLNCLADAALKVTNFMWQKPEYPKDEEQDEDEVVEDEAELILEKVEEEMAAEYSDEEEEILLRVEDLHNFGSQSVEAQKPDEIMISTTDSENWKLELERVLPQLKVTVKTDSRDWRTRLEQMQQHRAGIEESLVTTQSQLDKLHTDIVQTLEKVGSREKYLNSRLETYLGQYRTLQDELARLSEQYREVSGGVTERSRTLAQITEELEAVKQDMEERGSNMNDRTPLMNIKKAIAKIKLEIMDMNVHIGIVEHTLLQARLRDKNLLQQDMNASIVV</sequence>
<keyword evidence="3" id="KW-0969">Cilium</keyword>
<evidence type="ECO:0000313" key="7">
    <source>
        <dbReference type="Proteomes" id="UP001159363"/>
    </source>
</evidence>
<dbReference type="Pfam" id="PF10498">
    <property type="entry name" value="IFT57"/>
    <property type="match status" value="1"/>
</dbReference>
<comment type="subcellular location">
    <subcellularLocation>
        <location evidence="1">Cell projection</location>
        <location evidence="1">Cilium</location>
    </subcellularLocation>
</comment>
<keyword evidence="7" id="KW-1185">Reference proteome</keyword>
<evidence type="ECO:0000256" key="1">
    <source>
        <dbReference type="ARBA" id="ARBA00004138"/>
    </source>
</evidence>
<keyword evidence="4" id="KW-0966">Cell projection</keyword>
<comment type="similarity">
    <text evidence="2">Belongs to the IFT57 family.</text>
</comment>
<evidence type="ECO:0008006" key="8">
    <source>
        <dbReference type="Google" id="ProtNLM"/>
    </source>
</evidence>
<organism evidence="6 7">
    <name type="scientific">Dryococelus australis</name>
    <dbReference type="NCBI Taxonomy" id="614101"/>
    <lineage>
        <taxon>Eukaryota</taxon>
        <taxon>Metazoa</taxon>
        <taxon>Ecdysozoa</taxon>
        <taxon>Arthropoda</taxon>
        <taxon>Hexapoda</taxon>
        <taxon>Insecta</taxon>
        <taxon>Pterygota</taxon>
        <taxon>Neoptera</taxon>
        <taxon>Polyneoptera</taxon>
        <taxon>Phasmatodea</taxon>
        <taxon>Verophasmatodea</taxon>
        <taxon>Anareolatae</taxon>
        <taxon>Phasmatidae</taxon>
        <taxon>Eurycanthinae</taxon>
        <taxon>Dryococelus</taxon>
    </lineage>
</organism>
<proteinExistence type="inferred from homology"/>
<accession>A0ABQ9IMY4</accession>
<dbReference type="EMBL" id="JARBHB010000001">
    <property type="protein sequence ID" value="KAJ8898051.1"/>
    <property type="molecule type" value="Genomic_DNA"/>
</dbReference>
<evidence type="ECO:0000256" key="3">
    <source>
        <dbReference type="ARBA" id="ARBA00023069"/>
    </source>
</evidence>
<evidence type="ECO:0000256" key="5">
    <source>
        <dbReference type="SAM" id="Coils"/>
    </source>
</evidence>
<dbReference type="InterPro" id="IPR019530">
    <property type="entry name" value="Intra-flagellar_transport_57"/>
</dbReference>
<dbReference type="PANTHER" id="PTHR16011:SF0">
    <property type="entry name" value="INTRAFLAGELLAR TRANSPORT PROTEIN 57 HOMOLOG"/>
    <property type="match status" value="1"/>
</dbReference>
<reference evidence="6 7" key="1">
    <citation type="submission" date="2023-02" db="EMBL/GenBank/DDBJ databases">
        <title>LHISI_Scaffold_Assembly.</title>
        <authorList>
            <person name="Stuart O.P."/>
            <person name="Cleave R."/>
            <person name="Magrath M.J.L."/>
            <person name="Mikheyev A.S."/>
        </authorList>
    </citation>
    <scope>NUCLEOTIDE SEQUENCE [LARGE SCALE GENOMIC DNA]</scope>
    <source>
        <strain evidence="6">Daus_M_001</strain>
        <tissue evidence="6">Leg muscle</tissue>
    </source>
</reference>
<gene>
    <name evidence="6" type="ORF">PR048_003411</name>
</gene>
<evidence type="ECO:0000256" key="4">
    <source>
        <dbReference type="ARBA" id="ARBA00023273"/>
    </source>
</evidence>
<keyword evidence="5" id="KW-0175">Coiled coil</keyword>
<dbReference type="Proteomes" id="UP001159363">
    <property type="component" value="Chromosome 1"/>
</dbReference>
<feature type="coiled-coil region" evidence="5">
    <location>
        <begin position="299"/>
        <end position="354"/>
    </location>
</feature>